<dbReference type="OrthoDB" id="10257567at2759"/>
<dbReference type="AlphaFoldDB" id="A0A7J6UVC4"/>
<dbReference type="GO" id="GO:0000139">
    <property type="term" value="C:Golgi membrane"/>
    <property type="evidence" value="ECO:0007669"/>
    <property type="project" value="InterPro"/>
</dbReference>
<evidence type="ECO:0000313" key="4">
    <source>
        <dbReference type="Proteomes" id="UP000554482"/>
    </source>
</evidence>
<keyword evidence="4" id="KW-1185">Reference proteome</keyword>
<dbReference type="Pfam" id="PF08172">
    <property type="entry name" value="CASP_C"/>
    <property type="match status" value="1"/>
</dbReference>
<dbReference type="Proteomes" id="UP000554482">
    <property type="component" value="Unassembled WGS sequence"/>
</dbReference>
<feature type="domain" description="CASP C-terminal" evidence="2">
    <location>
        <begin position="29"/>
        <end position="85"/>
    </location>
</feature>
<accession>A0A7J6UVC4</accession>
<evidence type="ECO:0000256" key="1">
    <source>
        <dbReference type="SAM" id="Phobius"/>
    </source>
</evidence>
<dbReference type="EMBL" id="JABWDY010042756">
    <property type="protein sequence ID" value="KAF5176428.1"/>
    <property type="molecule type" value="Genomic_DNA"/>
</dbReference>
<feature type="transmembrane region" description="Helical" evidence="1">
    <location>
        <begin position="60"/>
        <end position="81"/>
    </location>
</feature>
<sequence>TVQSYAICSPYRLNNVFPWMGNMYNRLFFMDQERDQRYKELGFRDKITLSSGRFLLGNKYARTFIFFYSIGLHLLVFCCLYRMSYLSYLSTTNVRGGSP</sequence>
<organism evidence="3 4">
    <name type="scientific">Thalictrum thalictroides</name>
    <name type="common">Rue-anemone</name>
    <name type="synonym">Anemone thalictroides</name>
    <dbReference type="NCBI Taxonomy" id="46969"/>
    <lineage>
        <taxon>Eukaryota</taxon>
        <taxon>Viridiplantae</taxon>
        <taxon>Streptophyta</taxon>
        <taxon>Embryophyta</taxon>
        <taxon>Tracheophyta</taxon>
        <taxon>Spermatophyta</taxon>
        <taxon>Magnoliopsida</taxon>
        <taxon>Ranunculales</taxon>
        <taxon>Ranunculaceae</taxon>
        <taxon>Thalictroideae</taxon>
        <taxon>Thalictrum</taxon>
    </lineage>
</organism>
<keyword evidence="1" id="KW-1133">Transmembrane helix</keyword>
<dbReference type="InterPro" id="IPR012955">
    <property type="entry name" value="CASP_C"/>
</dbReference>
<reference evidence="3 4" key="1">
    <citation type="submission" date="2020-06" db="EMBL/GenBank/DDBJ databases">
        <title>Transcriptomic and genomic resources for Thalictrum thalictroides and T. hernandezii: Facilitating candidate gene discovery in an emerging model plant lineage.</title>
        <authorList>
            <person name="Arias T."/>
            <person name="Riano-Pachon D.M."/>
            <person name="Di Stilio V.S."/>
        </authorList>
    </citation>
    <scope>NUCLEOTIDE SEQUENCE [LARGE SCALE GENOMIC DNA]</scope>
    <source>
        <strain evidence="4">cv. WT478/WT964</strain>
        <tissue evidence="3">Leaves</tissue>
    </source>
</reference>
<name>A0A7J6UVC4_THATH</name>
<keyword evidence="1" id="KW-0472">Membrane</keyword>
<dbReference type="GO" id="GO:0006891">
    <property type="term" value="P:intra-Golgi vesicle-mediated transport"/>
    <property type="evidence" value="ECO:0007669"/>
    <property type="project" value="InterPro"/>
</dbReference>
<feature type="non-terminal residue" evidence="3">
    <location>
        <position position="1"/>
    </location>
</feature>
<protein>
    <submittedName>
        <fullName evidence="3">Casp-like protein</fullName>
    </submittedName>
</protein>
<proteinExistence type="predicted"/>
<gene>
    <name evidence="3" type="ORF">FRX31_033986</name>
</gene>
<evidence type="ECO:0000313" key="3">
    <source>
        <dbReference type="EMBL" id="KAF5176428.1"/>
    </source>
</evidence>
<evidence type="ECO:0000259" key="2">
    <source>
        <dbReference type="Pfam" id="PF08172"/>
    </source>
</evidence>
<comment type="caution">
    <text evidence="3">The sequence shown here is derived from an EMBL/GenBank/DDBJ whole genome shotgun (WGS) entry which is preliminary data.</text>
</comment>
<keyword evidence="1" id="KW-0812">Transmembrane</keyword>